<evidence type="ECO:0000313" key="3">
    <source>
        <dbReference type="WBParaSite" id="TASK_0000964001-mRNA-1"/>
    </source>
</evidence>
<evidence type="ECO:0000313" key="1">
    <source>
        <dbReference type="EMBL" id="VDK44504.1"/>
    </source>
</evidence>
<accession>A0A0R3WFJ7</accession>
<dbReference type="AlphaFoldDB" id="A0A0R3WFJ7"/>
<dbReference type="EMBL" id="UYRS01019305">
    <property type="protein sequence ID" value="VDK44504.1"/>
    <property type="molecule type" value="Genomic_DNA"/>
</dbReference>
<protein>
    <submittedName>
        <fullName evidence="3">Wsv094</fullName>
    </submittedName>
</protein>
<sequence>MVAGVNSTSHLPPSPLLSSPLLSSHLLSSLLISSPLFSFPLLSSPLLYSTLLSLPTLHHYRRPTSSRRAGGRASPTLPRLPPFLPSSPLPPFLSLPLLPSLPPFLAGVGFRYLFLSSHYFGP</sequence>
<gene>
    <name evidence="1" type="ORF">TASK_LOCUS9641</name>
</gene>
<name>A0A0R3WFJ7_TAEAS</name>
<proteinExistence type="predicted"/>
<organism evidence="3">
    <name type="scientific">Taenia asiatica</name>
    <name type="common">Asian tapeworm</name>
    <dbReference type="NCBI Taxonomy" id="60517"/>
    <lineage>
        <taxon>Eukaryota</taxon>
        <taxon>Metazoa</taxon>
        <taxon>Spiralia</taxon>
        <taxon>Lophotrochozoa</taxon>
        <taxon>Platyhelminthes</taxon>
        <taxon>Cestoda</taxon>
        <taxon>Eucestoda</taxon>
        <taxon>Cyclophyllidea</taxon>
        <taxon>Taeniidae</taxon>
        <taxon>Taenia</taxon>
    </lineage>
</organism>
<reference evidence="3" key="1">
    <citation type="submission" date="2017-02" db="UniProtKB">
        <authorList>
            <consortium name="WormBaseParasite"/>
        </authorList>
    </citation>
    <scope>IDENTIFICATION</scope>
</reference>
<dbReference type="WBParaSite" id="TASK_0000964001-mRNA-1">
    <property type="protein sequence ID" value="TASK_0000964001-mRNA-1"/>
    <property type="gene ID" value="TASK_0000964001"/>
</dbReference>
<dbReference type="Proteomes" id="UP000282613">
    <property type="component" value="Unassembled WGS sequence"/>
</dbReference>
<keyword evidence="2" id="KW-1185">Reference proteome</keyword>
<reference evidence="1 2" key="2">
    <citation type="submission" date="2018-11" db="EMBL/GenBank/DDBJ databases">
        <authorList>
            <consortium name="Pathogen Informatics"/>
        </authorList>
    </citation>
    <scope>NUCLEOTIDE SEQUENCE [LARGE SCALE GENOMIC DNA]</scope>
</reference>
<evidence type="ECO:0000313" key="2">
    <source>
        <dbReference type="Proteomes" id="UP000282613"/>
    </source>
</evidence>